<name>A0A9N9E5K5_9GLOM</name>
<organism evidence="2 3">
    <name type="scientific">Acaulospora morrowiae</name>
    <dbReference type="NCBI Taxonomy" id="94023"/>
    <lineage>
        <taxon>Eukaryota</taxon>
        <taxon>Fungi</taxon>
        <taxon>Fungi incertae sedis</taxon>
        <taxon>Mucoromycota</taxon>
        <taxon>Glomeromycotina</taxon>
        <taxon>Glomeromycetes</taxon>
        <taxon>Diversisporales</taxon>
        <taxon>Acaulosporaceae</taxon>
        <taxon>Acaulospora</taxon>
    </lineage>
</organism>
<evidence type="ECO:0000313" key="3">
    <source>
        <dbReference type="Proteomes" id="UP000789342"/>
    </source>
</evidence>
<dbReference type="AlphaFoldDB" id="A0A9N9E5K5"/>
<feature type="signal peptide" evidence="1">
    <location>
        <begin position="1"/>
        <end position="22"/>
    </location>
</feature>
<dbReference type="Proteomes" id="UP000789342">
    <property type="component" value="Unassembled WGS sequence"/>
</dbReference>
<evidence type="ECO:0000256" key="1">
    <source>
        <dbReference type="SAM" id="SignalP"/>
    </source>
</evidence>
<gene>
    <name evidence="2" type="ORF">AMORRO_LOCUS10409</name>
</gene>
<sequence>MSFKYIIVLLILCIFANTCVESYSIPQVLELHARDDYTEIFKKLCGGFNYTNPKANGTIPAQQVDLKVKNGDVINVTWAKNPDAEVLKVVSCDLYTDKGLSNPLWNKTADFVGTVAWALVKVVVPAADESLLPKRYFLRSFGSTKNGPQCNCYRYD</sequence>
<dbReference type="EMBL" id="CAJVPV010011417">
    <property type="protein sequence ID" value="CAG8661038.1"/>
    <property type="molecule type" value="Genomic_DNA"/>
</dbReference>
<evidence type="ECO:0000313" key="2">
    <source>
        <dbReference type="EMBL" id="CAG8661038.1"/>
    </source>
</evidence>
<dbReference type="OrthoDB" id="2363373at2759"/>
<protein>
    <submittedName>
        <fullName evidence="2">1497_t:CDS:1</fullName>
    </submittedName>
</protein>
<feature type="chain" id="PRO_5040305262" evidence="1">
    <location>
        <begin position="23"/>
        <end position="156"/>
    </location>
</feature>
<reference evidence="2" key="1">
    <citation type="submission" date="2021-06" db="EMBL/GenBank/DDBJ databases">
        <authorList>
            <person name="Kallberg Y."/>
            <person name="Tangrot J."/>
            <person name="Rosling A."/>
        </authorList>
    </citation>
    <scope>NUCLEOTIDE SEQUENCE</scope>
    <source>
        <strain evidence="2">CL551</strain>
    </source>
</reference>
<comment type="caution">
    <text evidence="2">The sequence shown here is derived from an EMBL/GenBank/DDBJ whole genome shotgun (WGS) entry which is preliminary data.</text>
</comment>
<keyword evidence="3" id="KW-1185">Reference proteome</keyword>
<keyword evidence="1" id="KW-0732">Signal</keyword>
<proteinExistence type="predicted"/>
<accession>A0A9N9E5K5</accession>